<reference evidence="2" key="1">
    <citation type="journal article" date="2020" name="Fungal Divers.">
        <title>Resolving the Mortierellaceae phylogeny through synthesis of multi-gene phylogenetics and phylogenomics.</title>
        <authorList>
            <person name="Vandepol N."/>
            <person name="Liber J."/>
            <person name="Desiro A."/>
            <person name="Na H."/>
            <person name="Kennedy M."/>
            <person name="Barry K."/>
            <person name="Grigoriev I.V."/>
            <person name="Miller A.N."/>
            <person name="O'Donnell K."/>
            <person name="Stajich J.E."/>
            <person name="Bonito G."/>
        </authorList>
    </citation>
    <scope>NUCLEOTIDE SEQUENCE</scope>
    <source>
        <strain evidence="2">MES-2147</strain>
    </source>
</reference>
<feature type="coiled-coil region" evidence="1">
    <location>
        <begin position="19"/>
        <end position="79"/>
    </location>
</feature>
<dbReference type="AlphaFoldDB" id="A0A9P6MEG0"/>
<keyword evidence="3" id="KW-1185">Reference proteome</keyword>
<feature type="non-terminal residue" evidence="2">
    <location>
        <position position="168"/>
    </location>
</feature>
<dbReference type="EMBL" id="JAAAHW010001580">
    <property type="protein sequence ID" value="KAF9994408.1"/>
    <property type="molecule type" value="Genomic_DNA"/>
</dbReference>
<protein>
    <submittedName>
        <fullName evidence="2">Uncharacterized protein</fullName>
    </submittedName>
</protein>
<accession>A0A9P6MEG0</accession>
<sequence length="168" mass="20050">MSGQAIIKQAMDQNFELLKDEMTKELQRQMQELQQHTGQELLRKQEEMLQMQQQMQELQQHTNQELLRNQEEMRQMQQRALDRLAIIQIRVQAILIQNYELHEYPIPRLFIVLPIAVGLCDKFKSLFSEQFRLYFLCECGAYTMSNDSKTPHEIHLAKHEGYDLEQPT</sequence>
<evidence type="ECO:0000313" key="3">
    <source>
        <dbReference type="Proteomes" id="UP000749646"/>
    </source>
</evidence>
<gene>
    <name evidence="2" type="ORF">BGZ65_009969</name>
</gene>
<organism evidence="2 3">
    <name type="scientific">Modicella reniformis</name>
    <dbReference type="NCBI Taxonomy" id="1440133"/>
    <lineage>
        <taxon>Eukaryota</taxon>
        <taxon>Fungi</taxon>
        <taxon>Fungi incertae sedis</taxon>
        <taxon>Mucoromycota</taxon>
        <taxon>Mortierellomycotina</taxon>
        <taxon>Mortierellomycetes</taxon>
        <taxon>Mortierellales</taxon>
        <taxon>Mortierellaceae</taxon>
        <taxon>Modicella</taxon>
    </lineage>
</organism>
<evidence type="ECO:0000313" key="2">
    <source>
        <dbReference type="EMBL" id="KAF9994408.1"/>
    </source>
</evidence>
<keyword evidence="1" id="KW-0175">Coiled coil</keyword>
<dbReference type="Proteomes" id="UP000749646">
    <property type="component" value="Unassembled WGS sequence"/>
</dbReference>
<proteinExistence type="predicted"/>
<comment type="caution">
    <text evidence="2">The sequence shown here is derived from an EMBL/GenBank/DDBJ whole genome shotgun (WGS) entry which is preliminary data.</text>
</comment>
<name>A0A9P6MEG0_9FUNG</name>
<dbReference type="OrthoDB" id="2444617at2759"/>
<evidence type="ECO:0000256" key="1">
    <source>
        <dbReference type="SAM" id="Coils"/>
    </source>
</evidence>